<proteinExistence type="predicted"/>
<dbReference type="EMBL" id="ATHL01000127">
    <property type="protein sequence ID" value="EQB09640.1"/>
    <property type="molecule type" value="Genomic_DNA"/>
</dbReference>
<dbReference type="InterPro" id="IPR014507">
    <property type="entry name" value="Baseplate_assembly_J_pred"/>
</dbReference>
<dbReference type="eggNOG" id="COG3948">
    <property type="taxonomic scope" value="Bacteria"/>
</dbReference>
<dbReference type="Proteomes" id="UP000015527">
    <property type="component" value="Unassembled WGS sequence"/>
</dbReference>
<sequence>MGGMADATFTAVDLSRIPLPDAVEELDFETLFARALARMKALMAEEGVEFDGRESNPSTRVLQVFAYEVQLLLQRLNEAVRAVMVAYAVENDLDNLAAGFGVVRRTITPADDVLGIPAVMESDTEFRRRIVLAPEGYSVAGPEGAYIYHALSAHPNVLDASATSPAPDDIRAIVLGVLQSYAASNALVTAMTNALDGAIWPGEVIVSLLSRVDSGAASADLIEDVGAYLSSEDIRPLTDHVITQSAEIVPYTVEGTIKTFSGPDGGVVMDAALASAKAYTDESHRLGRDITLSGLHAALHVEGVQNVQLTQPPADIVISRTQAPYCTKIDVTYAGIDE</sequence>
<evidence type="ECO:0000313" key="3">
    <source>
        <dbReference type="Proteomes" id="UP000015527"/>
    </source>
</evidence>
<dbReference type="PANTHER" id="PTHR35862:SF1">
    <property type="entry name" value="FELS-2 PROPHAGE PROTEIN"/>
    <property type="match status" value="1"/>
</dbReference>
<evidence type="ECO:0000313" key="2">
    <source>
        <dbReference type="EMBL" id="EQB09640.1"/>
    </source>
</evidence>
<dbReference type="InterPro" id="IPR052726">
    <property type="entry name" value="Phage_Baseplate_Hub"/>
</dbReference>
<dbReference type="PANTHER" id="PTHR35862">
    <property type="entry name" value="FELS-2 PROPHAGE PROTEIN"/>
    <property type="match status" value="1"/>
</dbReference>
<dbReference type="InterPro" id="IPR058530">
    <property type="entry name" value="Baseplate_J-like_C"/>
</dbReference>
<dbReference type="PATRIC" id="fig|1096930.3.peg.3720"/>
<evidence type="ECO:0000259" key="1">
    <source>
        <dbReference type="Pfam" id="PF26079"/>
    </source>
</evidence>
<dbReference type="Pfam" id="PF26079">
    <property type="entry name" value="Baseplate_J_C"/>
    <property type="match status" value="1"/>
</dbReference>
<organism evidence="2 3">
    <name type="scientific">Novosphingobium lindaniclasticum LE124</name>
    <dbReference type="NCBI Taxonomy" id="1096930"/>
    <lineage>
        <taxon>Bacteria</taxon>
        <taxon>Pseudomonadati</taxon>
        <taxon>Pseudomonadota</taxon>
        <taxon>Alphaproteobacteria</taxon>
        <taxon>Sphingomonadales</taxon>
        <taxon>Sphingomonadaceae</taxon>
        <taxon>Novosphingobium</taxon>
    </lineage>
</organism>
<gene>
    <name evidence="2" type="ORF">L284_18835</name>
</gene>
<keyword evidence="3" id="KW-1185">Reference proteome</keyword>
<feature type="domain" description="Baseplate J-like C-terminal" evidence="1">
    <location>
        <begin position="251"/>
        <end position="331"/>
    </location>
</feature>
<comment type="caution">
    <text evidence="2">The sequence shown here is derived from an EMBL/GenBank/DDBJ whole genome shotgun (WGS) entry which is preliminary data.</text>
</comment>
<dbReference type="AlphaFoldDB" id="T0ID95"/>
<protein>
    <submittedName>
        <fullName evidence="2">Baseplate assembly protein</fullName>
    </submittedName>
</protein>
<name>T0ID95_9SPHN</name>
<accession>T0ID95</accession>
<dbReference type="PIRSF" id="PIRSF020481">
    <property type="entry name" value="BAP"/>
    <property type="match status" value="1"/>
</dbReference>
<reference evidence="2 3" key="1">
    <citation type="journal article" date="2013" name="Genome Announc.">
        <title>Genome Sequence of Novosphingobium lindaniclasticum LE124T, Isolated from a Hexachlorocyclohexane Dumpsite.</title>
        <authorList>
            <person name="Saxena A."/>
            <person name="Nayyar N."/>
            <person name="Sangwan N."/>
            <person name="Kumari R."/>
            <person name="Khurana J.P."/>
            <person name="Lal R."/>
        </authorList>
    </citation>
    <scope>NUCLEOTIDE SEQUENCE [LARGE SCALE GENOMIC DNA]</scope>
    <source>
        <strain evidence="2 3">LE124</strain>
    </source>
</reference>